<sequence length="142" mass="16027">MNLSIGLELADNDEAIGIVVPALGIGNYSCYSAADDESEIIPMVKEAISLILDDMSQNSPELVSKISDLGIRNYRTNEDFEDFNNWMVLDYDLSPYFGKQKRINISLSEGVLKTIDSVVESRSEYRDRSHFLEVAARHEFNI</sequence>
<dbReference type="OrthoDB" id="9807959at2"/>
<gene>
    <name evidence="2" type="ORF">EMK97_03440</name>
</gene>
<protein>
    <submittedName>
        <fullName evidence="2">CopG family transcriptional regulator</fullName>
    </submittedName>
</protein>
<dbReference type="RefSeq" id="WP_130599466.1">
    <property type="nucleotide sequence ID" value="NZ_CP034759.1"/>
</dbReference>
<feature type="domain" description="HicB-like antitoxin of toxin-antitoxin system" evidence="1">
    <location>
        <begin position="8"/>
        <end position="136"/>
    </location>
</feature>
<dbReference type="Proteomes" id="UP000290244">
    <property type="component" value="Chromosome"/>
</dbReference>
<dbReference type="Pfam" id="PF15919">
    <property type="entry name" value="HicB_lk_antitox"/>
    <property type="match status" value="1"/>
</dbReference>
<reference evidence="2 3" key="1">
    <citation type="submission" date="2018-12" db="EMBL/GenBank/DDBJ databases">
        <title>Complete genome of Litorilituus sediminis.</title>
        <authorList>
            <person name="Liu A."/>
            <person name="Rong J."/>
        </authorList>
    </citation>
    <scope>NUCLEOTIDE SEQUENCE [LARGE SCALE GENOMIC DNA]</scope>
    <source>
        <strain evidence="2 3">JCM 17549</strain>
    </source>
</reference>
<dbReference type="EMBL" id="CP034759">
    <property type="protein sequence ID" value="QBG34860.1"/>
    <property type="molecule type" value="Genomic_DNA"/>
</dbReference>
<dbReference type="KEGG" id="lsd:EMK97_03440"/>
<organism evidence="2 3">
    <name type="scientific">Litorilituus sediminis</name>
    <dbReference type="NCBI Taxonomy" id="718192"/>
    <lineage>
        <taxon>Bacteria</taxon>
        <taxon>Pseudomonadati</taxon>
        <taxon>Pseudomonadota</taxon>
        <taxon>Gammaproteobacteria</taxon>
        <taxon>Alteromonadales</taxon>
        <taxon>Colwelliaceae</taxon>
        <taxon>Litorilituus</taxon>
    </lineage>
</organism>
<accession>A0A4V0ZFS9</accession>
<keyword evidence="3" id="KW-1185">Reference proteome</keyword>
<dbReference type="AlphaFoldDB" id="A0A4V0ZFS9"/>
<name>A0A4V0ZFS9_9GAMM</name>
<evidence type="ECO:0000259" key="1">
    <source>
        <dbReference type="Pfam" id="PF15919"/>
    </source>
</evidence>
<dbReference type="InterPro" id="IPR031807">
    <property type="entry name" value="HicB-like"/>
</dbReference>
<evidence type="ECO:0000313" key="2">
    <source>
        <dbReference type="EMBL" id="QBG34860.1"/>
    </source>
</evidence>
<proteinExistence type="predicted"/>
<evidence type="ECO:0000313" key="3">
    <source>
        <dbReference type="Proteomes" id="UP000290244"/>
    </source>
</evidence>